<sequence length="412" mass="43195">MSEIYVVGVGMTPFGRLTEVSLKAMVRQATEAALNDAGLQKDSIEAAFFGNASQGHMEGQQMIRGQIALRDMGISRIPVVNVENACASGSSAFTLAVNHLKARAGDVALAVGAEKMFSADRSRMFSVFDSALDISCAADVHADLLRMGEGVEVPPGTTSPKPYSVFMDVYAAFARAHMKRFGTTQHQIAAVAAKNHAHSVHNPLSQYRTSYTIDEVLAAAPITYPLTVPMCSPVSDGAAAAILCTGTALRRLGLDTHRAVRVLSSVIQTGSDRNYTDVRNHLTVHAARRAYEAAGVGPRDVSVAEVHDATAMGEIIQIENLGFFEFGEGGPASERGDTSIGGRIPVNPSGGLESKGHPVGATGIAQVHELVTQLRGEAGPRQVDGASIAVAENGGGLYGVEEAVACVTILGR</sequence>
<dbReference type="Pfam" id="PF00108">
    <property type="entry name" value="Thiolase_N"/>
    <property type="match status" value="1"/>
</dbReference>
<dbReference type="GO" id="GO:0003988">
    <property type="term" value="F:acetyl-CoA C-acyltransferase activity"/>
    <property type="evidence" value="ECO:0007669"/>
    <property type="project" value="UniProtKB-ARBA"/>
</dbReference>
<feature type="domain" description="Thiolase C-terminal" evidence="2">
    <location>
        <begin position="277"/>
        <end position="399"/>
    </location>
</feature>
<evidence type="ECO:0000259" key="2">
    <source>
        <dbReference type="Pfam" id="PF22691"/>
    </source>
</evidence>
<comment type="caution">
    <text evidence="3">The sequence shown here is derived from an EMBL/GenBank/DDBJ whole genome shotgun (WGS) entry which is preliminary data.</text>
</comment>
<gene>
    <name evidence="3" type="ORF">J2793_001558</name>
</gene>
<dbReference type="InterPro" id="IPR055140">
    <property type="entry name" value="Thiolase_C_2"/>
</dbReference>
<dbReference type="InterPro" id="IPR002155">
    <property type="entry name" value="Thiolase"/>
</dbReference>
<protein>
    <submittedName>
        <fullName evidence="3">Acetyl-CoA acetyltransferase</fullName>
    </submittedName>
</protein>
<dbReference type="CDD" id="cd00829">
    <property type="entry name" value="SCP-x_thiolase"/>
    <property type="match status" value="1"/>
</dbReference>
<evidence type="ECO:0000259" key="1">
    <source>
        <dbReference type="Pfam" id="PF00108"/>
    </source>
</evidence>
<dbReference type="Proteomes" id="UP001229486">
    <property type="component" value="Unassembled WGS sequence"/>
</dbReference>
<name>A0AB73I7Y3_9BURK</name>
<dbReference type="RefSeq" id="WP_392393047.1">
    <property type="nucleotide sequence ID" value="NZ_JAURTK010000002.1"/>
</dbReference>
<organism evidence="3 4">
    <name type="scientific">Paraburkholderia caledonica</name>
    <dbReference type="NCBI Taxonomy" id="134536"/>
    <lineage>
        <taxon>Bacteria</taxon>
        <taxon>Pseudomonadati</taxon>
        <taxon>Pseudomonadota</taxon>
        <taxon>Betaproteobacteria</taxon>
        <taxon>Burkholderiales</taxon>
        <taxon>Burkholderiaceae</taxon>
        <taxon>Paraburkholderia</taxon>
    </lineage>
</organism>
<dbReference type="PANTHER" id="PTHR42870:SF1">
    <property type="entry name" value="NON-SPECIFIC LIPID-TRANSFER PROTEIN-LIKE 2"/>
    <property type="match status" value="1"/>
</dbReference>
<dbReference type="AlphaFoldDB" id="A0AB73I7Y3"/>
<feature type="domain" description="Thiolase N-terminal" evidence="1">
    <location>
        <begin position="4"/>
        <end position="206"/>
    </location>
</feature>
<evidence type="ECO:0000313" key="3">
    <source>
        <dbReference type="EMBL" id="MDP9646125.1"/>
    </source>
</evidence>
<accession>A0AB73I7Y3</accession>
<proteinExistence type="predicted"/>
<dbReference type="InterPro" id="IPR016039">
    <property type="entry name" value="Thiolase-like"/>
</dbReference>
<dbReference type="Pfam" id="PF22691">
    <property type="entry name" value="Thiolase_C_1"/>
    <property type="match status" value="1"/>
</dbReference>
<dbReference type="PANTHER" id="PTHR42870">
    <property type="entry name" value="ACETYL-COA C-ACETYLTRANSFERASE"/>
    <property type="match status" value="1"/>
</dbReference>
<dbReference type="SUPFAM" id="SSF53901">
    <property type="entry name" value="Thiolase-like"/>
    <property type="match status" value="2"/>
</dbReference>
<dbReference type="Gene3D" id="3.40.47.10">
    <property type="match status" value="1"/>
</dbReference>
<dbReference type="EMBL" id="JAURTK010000002">
    <property type="protein sequence ID" value="MDP9646125.1"/>
    <property type="molecule type" value="Genomic_DNA"/>
</dbReference>
<reference evidence="3" key="1">
    <citation type="submission" date="2023-07" db="EMBL/GenBank/DDBJ databases">
        <title>Sorghum-associated microbial communities from plants grown in Nebraska, USA.</title>
        <authorList>
            <person name="Schachtman D."/>
        </authorList>
    </citation>
    <scope>NUCLEOTIDE SEQUENCE</scope>
    <source>
        <strain evidence="3">DS1061</strain>
    </source>
</reference>
<dbReference type="InterPro" id="IPR020616">
    <property type="entry name" value="Thiolase_N"/>
</dbReference>
<evidence type="ECO:0000313" key="4">
    <source>
        <dbReference type="Proteomes" id="UP001229486"/>
    </source>
</evidence>
<dbReference type="PIRSF" id="PIRSF000429">
    <property type="entry name" value="Ac-CoA_Ac_transf"/>
    <property type="match status" value="1"/>
</dbReference>